<protein>
    <submittedName>
        <fullName evidence="3">Glycosyltransferase, family 11</fullName>
    </submittedName>
</protein>
<dbReference type="PANTHER" id="PTHR11927:SF9">
    <property type="entry name" value="L-FUCOSYLTRANSFERASE"/>
    <property type="match status" value="1"/>
</dbReference>
<dbReference type="EMBL" id="AFBR01000072">
    <property type="protein sequence ID" value="EGG52028.1"/>
    <property type="molecule type" value="Genomic_DNA"/>
</dbReference>
<sequence>MKILVFTGGLGNQMFAYAFYLYLKRLFPQERFYGLYGKKLSEHYGLEIDKWFKVSLPRQPWWVLPVTGLFYLYKQCVPNSKWLDLNQEICKNPRAIVFFPFKFTKKYIPDDNIWLEWKVDESGLSEKNRLLLSEIRSSDCCFVHVRRGDYLSPTFKSLFEGCCTLSYYQRALKSMKEISPFVKFVCFSDDIQWVKQNLELGNRAVFVDWNSGTDSPLDMYLMSQCRYGIMANSTFSYWGARLGRKKKRIYYPQKWWNHGTGLPDIFPNTWVKI</sequence>
<dbReference type="eggNOG" id="ENOG502ZC3Y">
    <property type="taxonomic scope" value="Bacteria"/>
</dbReference>
<evidence type="ECO:0000256" key="1">
    <source>
        <dbReference type="ARBA" id="ARBA00022676"/>
    </source>
</evidence>
<organism evidence="3 4">
    <name type="scientific">Paraprevotella xylaniphila YIT 11841</name>
    <dbReference type="NCBI Taxonomy" id="762982"/>
    <lineage>
        <taxon>Bacteria</taxon>
        <taxon>Pseudomonadati</taxon>
        <taxon>Bacteroidota</taxon>
        <taxon>Bacteroidia</taxon>
        <taxon>Bacteroidales</taxon>
        <taxon>Prevotellaceae</taxon>
        <taxon>Paraprevotella</taxon>
    </lineage>
</organism>
<dbReference type="AlphaFoldDB" id="F3QWE6"/>
<dbReference type="PANTHER" id="PTHR11927">
    <property type="entry name" value="GALACTOSIDE 2-L-FUCOSYLTRANSFERASE"/>
    <property type="match status" value="1"/>
</dbReference>
<dbReference type="RefSeq" id="WP_008628536.1">
    <property type="nucleotide sequence ID" value="NZ_GL883870.1"/>
</dbReference>
<dbReference type="GO" id="GO:0008107">
    <property type="term" value="F:galactoside 2-alpha-L-fucosyltransferase activity"/>
    <property type="evidence" value="ECO:0007669"/>
    <property type="project" value="InterPro"/>
</dbReference>
<accession>F3QWE6</accession>
<dbReference type="CDD" id="cd11301">
    <property type="entry name" value="Fut1_Fut2_like"/>
    <property type="match status" value="1"/>
</dbReference>
<name>F3QWE6_9BACT</name>
<keyword evidence="1" id="KW-0328">Glycosyltransferase</keyword>
<gene>
    <name evidence="3" type="ORF">HMPREF9442_02528</name>
</gene>
<evidence type="ECO:0000313" key="3">
    <source>
        <dbReference type="EMBL" id="EGG52028.1"/>
    </source>
</evidence>
<proteinExistence type="predicted"/>
<dbReference type="InterPro" id="IPR002516">
    <property type="entry name" value="Glyco_trans_11"/>
</dbReference>
<dbReference type="GO" id="GO:0016020">
    <property type="term" value="C:membrane"/>
    <property type="evidence" value="ECO:0007669"/>
    <property type="project" value="InterPro"/>
</dbReference>
<dbReference type="HOGENOM" id="CLU_043399_3_1_10"/>
<evidence type="ECO:0000313" key="4">
    <source>
        <dbReference type="Proteomes" id="UP000005546"/>
    </source>
</evidence>
<keyword evidence="2 3" id="KW-0808">Transferase</keyword>
<dbReference type="Proteomes" id="UP000005546">
    <property type="component" value="Unassembled WGS sequence"/>
</dbReference>
<evidence type="ECO:0000256" key="2">
    <source>
        <dbReference type="ARBA" id="ARBA00022679"/>
    </source>
</evidence>
<comment type="caution">
    <text evidence="3">The sequence shown here is derived from an EMBL/GenBank/DDBJ whole genome shotgun (WGS) entry which is preliminary data.</text>
</comment>
<dbReference type="Pfam" id="PF01531">
    <property type="entry name" value="Glyco_transf_11"/>
    <property type="match status" value="1"/>
</dbReference>
<dbReference type="STRING" id="762982.HMPREF9442_02528"/>
<dbReference type="GO" id="GO:0005975">
    <property type="term" value="P:carbohydrate metabolic process"/>
    <property type="evidence" value="ECO:0007669"/>
    <property type="project" value="InterPro"/>
</dbReference>
<reference evidence="3 4" key="1">
    <citation type="submission" date="2011-02" db="EMBL/GenBank/DDBJ databases">
        <authorList>
            <person name="Weinstock G."/>
            <person name="Sodergren E."/>
            <person name="Clifton S."/>
            <person name="Fulton L."/>
            <person name="Fulton B."/>
            <person name="Courtney L."/>
            <person name="Fronick C."/>
            <person name="Harrison M."/>
            <person name="Strong C."/>
            <person name="Farmer C."/>
            <person name="Delahaunty K."/>
            <person name="Markovic C."/>
            <person name="Hall O."/>
            <person name="Minx P."/>
            <person name="Tomlinson C."/>
            <person name="Mitreva M."/>
            <person name="Hou S."/>
            <person name="Chen J."/>
            <person name="Wollam A."/>
            <person name="Pepin K.H."/>
            <person name="Johnson M."/>
            <person name="Bhonagiri V."/>
            <person name="Zhang X."/>
            <person name="Suruliraj S."/>
            <person name="Warren W."/>
            <person name="Chinwalla A."/>
            <person name="Mardis E.R."/>
            <person name="Wilson R.K."/>
        </authorList>
    </citation>
    <scope>NUCLEOTIDE SEQUENCE [LARGE SCALE GENOMIC DNA]</scope>
    <source>
        <strain evidence="3 4">YIT 11841</strain>
    </source>
</reference>
<keyword evidence="4" id="KW-1185">Reference proteome</keyword>